<evidence type="ECO:0000313" key="2">
    <source>
        <dbReference type="Proteomes" id="UP000680206"/>
    </source>
</evidence>
<comment type="caution">
    <text evidence="1">The sequence shown here is derived from an EMBL/GenBank/DDBJ whole genome shotgun (WGS) entry which is preliminary data.</text>
</comment>
<name>A0ABS3S4W0_9ACTN</name>
<sequence>MATLIAVYLGRTTVNRCDLKCYGARTEVAECECICDGMNHGVGLARAEANTRASSQDWIAASRASGLEFDGVEVCVGAQAEPLF</sequence>
<evidence type="ECO:0000313" key="1">
    <source>
        <dbReference type="EMBL" id="MBO2464040.1"/>
    </source>
</evidence>
<protein>
    <submittedName>
        <fullName evidence="1">Uncharacterized protein</fullName>
    </submittedName>
</protein>
<keyword evidence="2" id="KW-1185">Reference proteome</keyword>
<dbReference type="Proteomes" id="UP000680206">
    <property type="component" value="Unassembled WGS sequence"/>
</dbReference>
<dbReference type="EMBL" id="JAGEPF010000032">
    <property type="protein sequence ID" value="MBO2464040.1"/>
    <property type="molecule type" value="Genomic_DNA"/>
</dbReference>
<gene>
    <name evidence="1" type="ORF">J4709_41370</name>
</gene>
<dbReference type="RefSeq" id="WP_208250272.1">
    <property type="nucleotide sequence ID" value="NZ_JAGEPF010000032.1"/>
</dbReference>
<organism evidence="1 2">
    <name type="scientific">Actinomadura violacea</name>
    <dbReference type="NCBI Taxonomy" id="2819934"/>
    <lineage>
        <taxon>Bacteria</taxon>
        <taxon>Bacillati</taxon>
        <taxon>Actinomycetota</taxon>
        <taxon>Actinomycetes</taxon>
        <taxon>Streptosporangiales</taxon>
        <taxon>Thermomonosporaceae</taxon>
        <taxon>Actinomadura</taxon>
    </lineage>
</organism>
<reference evidence="1 2" key="1">
    <citation type="submission" date="2021-03" db="EMBL/GenBank/DDBJ databases">
        <title>Actinomadura violae sp. nov., isolated from lichen in Thailand.</title>
        <authorList>
            <person name="Kanchanasin P."/>
            <person name="Saeng-In P."/>
            <person name="Phongsopitanun W."/>
            <person name="Yuki M."/>
            <person name="Kudo T."/>
            <person name="Ohkuma M."/>
            <person name="Tanasupawat S."/>
        </authorList>
    </citation>
    <scope>NUCLEOTIDE SEQUENCE [LARGE SCALE GENOMIC DNA]</scope>
    <source>
        <strain evidence="1 2">LCR2-06</strain>
    </source>
</reference>
<accession>A0ABS3S4W0</accession>
<proteinExistence type="predicted"/>